<evidence type="ECO:0000259" key="5">
    <source>
        <dbReference type="PROSITE" id="PS50104"/>
    </source>
</evidence>
<dbReference type="AlphaFoldDB" id="A0A2K1KG87"/>
<dbReference type="FunCoup" id="A0A2K1KG87">
    <property type="interactions" value="5"/>
</dbReference>
<dbReference type="InParanoid" id="A0A2K1KG87"/>
<dbReference type="EMBL" id="ABEU02000006">
    <property type="protein sequence ID" value="PNR52797.1"/>
    <property type="molecule type" value="Genomic_DNA"/>
</dbReference>
<dbReference type="SMART" id="SM00255">
    <property type="entry name" value="TIR"/>
    <property type="match status" value="1"/>
</dbReference>
<evidence type="ECO:0000313" key="8">
    <source>
        <dbReference type="Proteomes" id="UP000006727"/>
    </source>
</evidence>
<evidence type="ECO:0000256" key="1">
    <source>
        <dbReference type="ARBA" id="ARBA00011982"/>
    </source>
</evidence>
<dbReference type="PANTHER" id="PTHR32009">
    <property type="entry name" value="TMV RESISTANCE PROTEIN N-LIKE"/>
    <property type="match status" value="1"/>
</dbReference>
<proteinExistence type="predicted"/>
<reference evidence="6 8" key="1">
    <citation type="journal article" date="2008" name="Science">
        <title>The Physcomitrella genome reveals evolutionary insights into the conquest of land by plants.</title>
        <authorList>
            <person name="Rensing S."/>
            <person name="Lang D."/>
            <person name="Zimmer A."/>
            <person name="Terry A."/>
            <person name="Salamov A."/>
            <person name="Shapiro H."/>
            <person name="Nishiyama T."/>
            <person name="Perroud P.-F."/>
            <person name="Lindquist E."/>
            <person name="Kamisugi Y."/>
            <person name="Tanahashi T."/>
            <person name="Sakakibara K."/>
            <person name="Fujita T."/>
            <person name="Oishi K."/>
            <person name="Shin-I T."/>
            <person name="Kuroki Y."/>
            <person name="Toyoda A."/>
            <person name="Suzuki Y."/>
            <person name="Hashimoto A."/>
            <person name="Yamaguchi K."/>
            <person name="Sugano A."/>
            <person name="Kohara Y."/>
            <person name="Fujiyama A."/>
            <person name="Anterola A."/>
            <person name="Aoki S."/>
            <person name="Ashton N."/>
            <person name="Barbazuk W.B."/>
            <person name="Barker E."/>
            <person name="Bennetzen J."/>
            <person name="Bezanilla M."/>
            <person name="Blankenship R."/>
            <person name="Cho S.H."/>
            <person name="Dutcher S."/>
            <person name="Estelle M."/>
            <person name="Fawcett J.A."/>
            <person name="Gundlach H."/>
            <person name="Hanada K."/>
            <person name="Heyl A."/>
            <person name="Hicks K.A."/>
            <person name="Hugh J."/>
            <person name="Lohr M."/>
            <person name="Mayer K."/>
            <person name="Melkozernov A."/>
            <person name="Murata T."/>
            <person name="Nelson D."/>
            <person name="Pils B."/>
            <person name="Prigge M."/>
            <person name="Reiss B."/>
            <person name="Renner T."/>
            <person name="Rombauts S."/>
            <person name="Rushton P."/>
            <person name="Sanderfoot A."/>
            <person name="Schween G."/>
            <person name="Shiu S.-H."/>
            <person name="Stueber K."/>
            <person name="Theodoulou F.L."/>
            <person name="Tu H."/>
            <person name="Van de Peer Y."/>
            <person name="Verrier P.J."/>
            <person name="Waters E."/>
            <person name="Wood A."/>
            <person name="Yang L."/>
            <person name="Cove D."/>
            <person name="Cuming A."/>
            <person name="Hasebe M."/>
            <person name="Lucas S."/>
            <person name="Mishler D.B."/>
            <person name="Reski R."/>
            <person name="Grigoriev I."/>
            <person name="Quatrano R.S."/>
            <person name="Boore J.L."/>
        </authorList>
    </citation>
    <scope>NUCLEOTIDE SEQUENCE [LARGE SCALE GENOMIC DNA]</scope>
    <source>
        <strain evidence="7 8">cv. Gransden 2004</strain>
    </source>
</reference>
<keyword evidence="8" id="KW-1185">Reference proteome</keyword>
<protein>
    <recommendedName>
        <fullName evidence="1">ADP-ribosyl cyclase/cyclic ADP-ribose hydrolase</fullName>
        <ecNumber evidence="1">3.2.2.6</ecNumber>
    </recommendedName>
</protein>
<name>A0A2K1KG87_PHYPA</name>
<dbReference type="Gene3D" id="3.40.50.10140">
    <property type="entry name" value="Toll/interleukin-1 receptor homology (TIR) domain"/>
    <property type="match status" value="1"/>
</dbReference>
<evidence type="ECO:0000256" key="4">
    <source>
        <dbReference type="ARBA" id="ARBA00047304"/>
    </source>
</evidence>
<dbReference type="SUPFAM" id="SSF52200">
    <property type="entry name" value="Toll/Interleukin receptor TIR domain"/>
    <property type="match status" value="1"/>
</dbReference>
<dbReference type="Proteomes" id="UP000006727">
    <property type="component" value="Chromosome 6"/>
</dbReference>
<dbReference type="OMA" id="VEPRICG"/>
<dbReference type="PaxDb" id="3218-PP1S14_171V6.1"/>
<evidence type="ECO:0000256" key="2">
    <source>
        <dbReference type="ARBA" id="ARBA00022801"/>
    </source>
</evidence>
<dbReference type="EC" id="3.2.2.6" evidence="1"/>
<reference evidence="6 8" key="2">
    <citation type="journal article" date="2018" name="Plant J.">
        <title>The Physcomitrella patens chromosome-scale assembly reveals moss genome structure and evolution.</title>
        <authorList>
            <person name="Lang D."/>
            <person name="Ullrich K.K."/>
            <person name="Murat F."/>
            <person name="Fuchs J."/>
            <person name="Jenkins J."/>
            <person name="Haas F.B."/>
            <person name="Piednoel M."/>
            <person name="Gundlach H."/>
            <person name="Van Bel M."/>
            <person name="Meyberg R."/>
            <person name="Vives C."/>
            <person name="Morata J."/>
            <person name="Symeonidi A."/>
            <person name="Hiss M."/>
            <person name="Muchero W."/>
            <person name="Kamisugi Y."/>
            <person name="Saleh O."/>
            <person name="Blanc G."/>
            <person name="Decker E.L."/>
            <person name="van Gessel N."/>
            <person name="Grimwood J."/>
            <person name="Hayes R.D."/>
            <person name="Graham S.W."/>
            <person name="Gunter L.E."/>
            <person name="McDaniel S.F."/>
            <person name="Hoernstein S.N.W."/>
            <person name="Larsson A."/>
            <person name="Li F.W."/>
            <person name="Perroud P.F."/>
            <person name="Phillips J."/>
            <person name="Ranjan P."/>
            <person name="Rokshar D.S."/>
            <person name="Rothfels C.J."/>
            <person name="Schneider L."/>
            <person name="Shu S."/>
            <person name="Stevenson D.W."/>
            <person name="Thummler F."/>
            <person name="Tillich M."/>
            <person name="Villarreal Aguilar J.C."/>
            <person name="Widiez T."/>
            <person name="Wong G.K."/>
            <person name="Wymore A."/>
            <person name="Zhang Y."/>
            <person name="Zimmer A.D."/>
            <person name="Quatrano R.S."/>
            <person name="Mayer K.F.X."/>
            <person name="Goodstein D."/>
            <person name="Casacuberta J.M."/>
            <person name="Vandepoele K."/>
            <person name="Reski R."/>
            <person name="Cuming A.C."/>
            <person name="Tuskan G.A."/>
            <person name="Maumus F."/>
            <person name="Salse J."/>
            <person name="Schmutz J."/>
            <person name="Rensing S.A."/>
        </authorList>
    </citation>
    <scope>NUCLEOTIDE SEQUENCE [LARGE SCALE GENOMIC DNA]</scope>
    <source>
        <strain evidence="7 8">cv. Gransden 2004</strain>
    </source>
</reference>
<dbReference type="GO" id="GO:0061809">
    <property type="term" value="F:NAD+ nucleosidase activity, cyclic ADP-ribose generating"/>
    <property type="evidence" value="ECO:0007669"/>
    <property type="project" value="UniProtKB-EC"/>
</dbReference>
<dbReference type="InterPro" id="IPR035897">
    <property type="entry name" value="Toll_tir_struct_dom_sf"/>
</dbReference>
<reference evidence="7" key="3">
    <citation type="submission" date="2020-12" db="UniProtKB">
        <authorList>
            <consortium name="EnsemblPlants"/>
        </authorList>
    </citation>
    <scope>IDENTIFICATION</scope>
</reference>
<keyword evidence="3" id="KW-0520">NAD</keyword>
<evidence type="ECO:0000256" key="3">
    <source>
        <dbReference type="ARBA" id="ARBA00023027"/>
    </source>
</evidence>
<dbReference type="PROSITE" id="PS50104">
    <property type="entry name" value="TIR"/>
    <property type="match status" value="1"/>
</dbReference>
<dbReference type="EnsemblPlants" id="Pp3c6_19077V3.1">
    <property type="protein sequence ID" value="PAC:32978736.CDS.1"/>
    <property type="gene ID" value="Pp3c6_19077"/>
</dbReference>
<evidence type="ECO:0000313" key="6">
    <source>
        <dbReference type="EMBL" id="PNR52797.1"/>
    </source>
</evidence>
<dbReference type="Pfam" id="PF01582">
    <property type="entry name" value="TIR"/>
    <property type="match status" value="1"/>
</dbReference>
<dbReference type="PANTHER" id="PTHR32009:SF39">
    <property type="entry name" value="TIR DOMAIN-CONTAINING PROTEIN"/>
    <property type="match status" value="1"/>
</dbReference>
<dbReference type="InterPro" id="IPR000157">
    <property type="entry name" value="TIR_dom"/>
</dbReference>
<feature type="domain" description="TIR" evidence="5">
    <location>
        <begin position="17"/>
        <end position="150"/>
    </location>
</feature>
<sequence>MSRFYEAAGTSAGFVTEDYDVFLNHRGPDVKSTFVTHLEDALRSEGFRPFLDVRFLMVGGPALKSIDQALDMAKVHVAVVSKGYAEPKYCLSELVDMLKSCQPVVPVLYDVEPRICGAWTPGRSLRLSRNTGRDATSIRCKSGETLSVRL</sequence>
<accession>A0A2K1KG87</accession>
<evidence type="ECO:0000313" key="7">
    <source>
        <dbReference type="EnsemblPlants" id="PAC:32978736.CDS.1"/>
    </source>
</evidence>
<dbReference type="GO" id="GO:0007165">
    <property type="term" value="P:signal transduction"/>
    <property type="evidence" value="ECO:0007669"/>
    <property type="project" value="InterPro"/>
</dbReference>
<gene>
    <name evidence="6" type="ORF">PHYPA_009172</name>
</gene>
<dbReference type="Gramene" id="Pp3c6_19077V3.1">
    <property type="protein sequence ID" value="PAC:32978736.CDS.1"/>
    <property type="gene ID" value="Pp3c6_19077"/>
</dbReference>
<comment type="catalytic activity">
    <reaction evidence="4">
        <text>NAD(+) + H2O = ADP-D-ribose + nicotinamide + H(+)</text>
        <dbReference type="Rhea" id="RHEA:16301"/>
        <dbReference type="ChEBI" id="CHEBI:15377"/>
        <dbReference type="ChEBI" id="CHEBI:15378"/>
        <dbReference type="ChEBI" id="CHEBI:17154"/>
        <dbReference type="ChEBI" id="CHEBI:57540"/>
        <dbReference type="ChEBI" id="CHEBI:57967"/>
        <dbReference type="EC" id="3.2.2.6"/>
    </reaction>
    <physiologicalReaction direction="left-to-right" evidence="4">
        <dbReference type="Rhea" id="RHEA:16302"/>
    </physiologicalReaction>
</comment>
<keyword evidence="2" id="KW-0378">Hydrolase</keyword>
<organism evidence="6">
    <name type="scientific">Physcomitrium patens</name>
    <name type="common">Spreading-leaved earth moss</name>
    <name type="synonym">Physcomitrella patens</name>
    <dbReference type="NCBI Taxonomy" id="3218"/>
    <lineage>
        <taxon>Eukaryota</taxon>
        <taxon>Viridiplantae</taxon>
        <taxon>Streptophyta</taxon>
        <taxon>Embryophyta</taxon>
        <taxon>Bryophyta</taxon>
        <taxon>Bryophytina</taxon>
        <taxon>Bryopsida</taxon>
        <taxon>Funariidae</taxon>
        <taxon>Funariales</taxon>
        <taxon>Funariaceae</taxon>
        <taxon>Physcomitrium</taxon>
    </lineage>
</organism>